<keyword evidence="3" id="KW-1185">Reference proteome</keyword>
<sequence length="104" mass="12113">QDLAPSIEKTPQMVILQRPEEEQQVSNRLSFSLTDPLLQSSELGEWTEEGAGWEEAAEEEDLDAVIKDQRQQERERRRQEQLRKKQEKELQRKSAGNKLATKIP</sequence>
<dbReference type="EMBL" id="CAXKWB010002812">
    <property type="protein sequence ID" value="CAL4067762.1"/>
    <property type="molecule type" value="Genomic_DNA"/>
</dbReference>
<evidence type="ECO:0000313" key="2">
    <source>
        <dbReference type="EMBL" id="CAL4067762.1"/>
    </source>
</evidence>
<evidence type="ECO:0000313" key="3">
    <source>
        <dbReference type="Proteomes" id="UP001497623"/>
    </source>
</evidence>
<feature type="compositionally biased region" description="Basic and acidic residues" evidence="1">
    <location>
        <begin position="64"/>
        <end position="92"/>
    </location>
</feature>
<dbReference type="AlphaFoldDB" id="A0AAV2PZL1"/>
<comment type="caution">
    <text evidence="2">The sequence shown here is derived from an EMBL/GenBank/DDBJ whole genome shotgun (WGS) entry which is preliminary data.</text>
</comment>
<gene>
    <name evidence="2" type="ORF">MNOR_LOCUS6710</name>
</gene>
<protein>
    <recommendedName>
        <fullName evidence="4">Receptor-binding cancer antigen expressed on SiSo cells</fullName>
    </recommendedName>
</protein>
<dbReference type="PANTHER" id="PTHR15208">
    <property type="entry name" value="RECEPTOR-BINDING CANCER ANTIGEN EXPRESSED ON SISO CELLS CANCER ASSOCIATED SURFACE ANTIGEN RCAS1 ESTROGEN RECEPTOR-BINDING FRAGMENT- ASSOCIATED GENE 9 PROTEIN"/>
    <property type="match status" value="1"/>
</dbReference>
<proteinExistence type="predicted"/>
<evidence type="ECO:0000256" key="1">
    <source>
        <dbReference type="SAM" id="MobiDB-lite"/>
    </source>
</evidence>
<dbReference type="PANTHER" id="PTHR15208:SF2">
    <property type="entry name" value="RECEPTOR-BINDING CANCER ANTIGEN EXPRESSED ON SISO CELLS"/>
    <property type="match status" value="1"/>
</dbReference>
<feature type="region of interest" description="Disordered" evidence="1">
    <location>
        <begin position="46"/>
        <end position="104"/>
    </location>
</feature>
<dbReference type="GO" id="GO:0030141">
    <property type="term" value="C:secretory granule"/>
    <property type="evidence" value="ECO:0007669"/>
    <property type="project" value="TreeGrafter"/>
</dbReference>
<accession>A0AAV2PZL1</accession>
<feature type="compositionally biased region" description="Acidic residues" evidence="1">
    <location>
        <begin position="46"/>
        <end position="63"/>
    </location>
</feature>
<evidence type="ECO:0008006" key="4">
    <source>
        <dbReference type="Google" id="ProtNLM"/>
    </source>
</evidence>
<dbReference type="InterPro" id="IPR017025">
    <property type="entry name" value="Cancer-assoc_antigen_RCAS1"/>
</dbReference>
<reference evidence="2 3" key="1">
    <citation type="submission" date="2024-05" db="EMBL/GenBank/DDBJ databases">
        <authorList>
            <person name="Wallberg A."/>
        </authorList>
    </citation>
    <scope>NUCLEOTIDE SEQUENCE [LARGE SCALE GENOMIC DNA]</scope>
</reference>
<organism evidence="2 3">
    <name type="scientific">Meganyctiphanes norvegica</name>
    <name type="common">Northern krill</name>
    <name type="synonym">Thysanopoda norvegica</name>
    <dbReference type="NCBI Taxonomy" id="48144"/>
    <lineage>
        <taxon>Eukaryota</taxon>
        <taxon>Metazoa</taxon>
        <taxon>Ecdysozoa</taxon>
        <taxon>Arthropoda</taxon>
        <taxon>Crustacea</taxon>
        <taxon>Multicrustacea</taxon>
        <taxon>Malacostraca</taxon>
        <taxon>Eumalacostraca</taxon>
        <taxon>Eucarida</taxon>
        <taxon>Euphausiacea</taxon>
        <taxon>Euphausiidae</taxon>
        <taxon>Meganyctiphanes</taxon>
    </lineage>
</organism>
<dbReference type="Proteomes" id="UP001497623">
    <property type="component" value="Unassembled WGS sequence"/>
</dbReference>
<feature type="region of interest" description="Disordered" evidence="1">
    <location>
        <begin position="1"/>
        <end position="28"/>
    </location>
</feature>
<feature type="non-terminal residue" evidence="2">
    <location>
        <position position="1"/>
    </location>
</feature>
<name>A0AAV2PZL1_MEGNR</name>